<protein>
    <submittedName>
        <fullName evidence="2">DUF4314 domain-containing protein</fullName>
    </submittedName>
</protein>
<dbReference type="Pfam" id="PF14192">
    <property type="entry name" value="DUF4314"/>
    <property type="match status" value="1"/>
</dbReference>
<dbReference type="InterPro" id="IPR025463">
    <property type="entry name" value="DUF4314"/>
</dbReference>
<proteinExistence type="predicted"/>
<feature type="non-terminal residue" evidence="2">
    <location>
        <position position="69"/>
    </location>
</feature>
<dbReference type="EMBL" id="JAQLWV010000107">
    <property type="protein sequence ID" value="MDB7936369.1"/>
    <property type="molecule type" value="Genomic_DNA"/>
</dbReference>
<accession>A0AAW6CRI4</accession>
<evidence type="ECO:0000259" key="1">
    <source>
        <dbReference type="Pfam" id="PF14192"/>
    </source>
</evidence>
<feature type="domain" description="DUF4314" evidence="1">
    <location>
        <begin position="6"/>
        <end position="68"/>
    </location>
</feature>
<dbReference type="Proteomes" id="UP001211173">
    <property type="component" value="Unassembled WGS sequence"/>
</dbReference>
<evidence type="ECO:0000313" key="3">
    <source>
        <dbReference type="Proteomes" id="UP001211173"/>
    </source>
</evidence>
<organism evidence="2 3">
    <name type="scientific">Flavonifractor plautii</name>
    <name type="common">Fusobacterium plautii</name>
    <dbReference type="NCBI Taxonomy" id="292800"/>
    <lineage>
        <taxon>Bacteria</taxon>
        <taxon>Bacillati</taxon>
        <taxon>Bacillota</taxon>
        <taxon>Clostridia</taxon>
        <taxon>Eubacteriales</taxon>
        <taxon>Oscillospiraceae</taxon>
        <taxon>Flavonifractor</taxon>
    </lineage>
</organism>
<dbReference type="AlphaFoldDB" id="A0AAW6CRI4"/>
<sequence>MQGVSKEWLDFLRNQFPAGSRIQTWELDDPRNTLEEAGTLEHIGDSGRFHVRQSDGGECVLTLGEEMFS</sequence>
<gene>
    <name evidence="2" type="ORF">PNE06_25170</name>
</gene>
<evidence type="ECO:0000313" key="2">
    <source>
        <dbReference type="EMBL" id="MDB7936369.1"/>
    </source>
</evidence>
<reference evidence="2" key="1">
    <citation type="submission" date="2023-01" db="EMBL/GenBank/DDBJ databases">
        <title>Human gut microbiome strain richness.</title>
        <authorList>
            <person name="Chen-Liaw A."/>
        </authorList>
    </citation>
    <scope>NUCLEOTIDE SEQUENCE</scope>
    <source>
        <strain evidence="2">1001287st1_F4_1001285I_161205</strain>
    </source>
</reference>
<name>A0AAW6CRI4_FLAPL</name>
<comment type="caution">
    <text evidence="2">The sequence shown here is derived from an EMBL/GenBank/DDBJ whole genome shotgun (WGS) entry which is preliminary data.</text>
</comment>
<dbReference type="RefSeq" id="WP_271921339.1">
    <property type="nucleotide sequence ID" value="NZ_JAQLWU010000093.1"/>
</dbReference>